<proteinExistence type="predicted"/>
<keyword evidence="3 5" id="KW-1133">Transmembrane helix</keyword>
<keyword evidence="2 5" id="KW-0812">Transmembrane</keyword>
<dbReference type="InterPro" id="IPR036719">
    <property type="entry name" value="Neuro-gated_channel_TM_sf"/>
</dbReference>
<dbReference type="InterPro" id="IPR006029">
    <property type="entry name" value="Neurotrans-gated_channel_TM"/>
</dbReference>
<evidence type="ECO:0000259" key="6">
    <source>
        <dbReference type="Pfam" id="PF02931"/>
    </source>
</evidence>
<dbReference type="SUPFAM" id="SSF63712">
    <property type="entry name" value="Nicotinic receptor ligand binding domain-like"/>
    <property type="match status" value="1"/>
</dbReference>
<feature type="transmembrane region" description="Helical" evidence="5">
    <location>
        <begin position="83"/>
        <end position="107"/>
    </location>
</feature>
<dbReference type="Proteomes" id="UP000676336">
    <property type="component" value="Unassembled WGS sequence"/>
</dbReference>
<dbReference type="GO" id="GO:0016020">
    <property type="term" value="C:membrane"/>
    <property type="evidence" value="ECO:0007669"/>
    <property type="project" value="UniProtKB-SubCell"/>
</dbReference>
<dbReference type="InterPro" id="IPR006202">
    <property type="entry name" value="Neur_chan_lig-bd"/>
</dbReference>
<dbReference type="EMBL" id="CAJOBI010346327">
    <property type="protein sequence ID" value="CAF5218078.1"/>
    <property type="molecule type" value="Genomic_DNA"/>
</dbReference>
<dbReference type="InterPro" id="IPR038050">
    <property type="entry name" value="Neuro_actylchol_rec"/>
</dbReference>
<dbReference type="GO" id="GO:0005230">
    <property type="term" value="F:extracellular ligand-gated monoatomic ion channel activity"/>
    <property type="evidence" value="ECO:0007669"/>
    <property type="project" value="InterPro"/>
</dbReference>
<evidence type="ECO:0000256" key="1">
    <source>
        <dbReference type="ARBA" id="ARBA00004141"/>
    </source>
</evidence>
<evidence type="ECO:0000256" key="3">
    <source>
        <dbReference type="ARBA" id="ARBA00022989"/>
    </source>
</evidence>
<protein>
    <submittedName>
        <fullName evidence="8">Uncharacterized protein</fullName>
    </submittedName>
</protein>
<feature type="transmembrane region" description="Helical" evidence="5">
    <location>
        <begin position="127"/>
        <end position="148"/>
    </location>
</feature>
<evidence type="ECO:0000259" key="7">
    <source>
        <dbReference type="Pfam" id="PF02932"/>
    </source>
</evidence>
<feature type="domain" description="Neurotransmitter-gated ion-channel transmembrane" evidence="7">
    <location>
        <begin position="111"/>
        <end position="162"/>
    </location>
</feature>
<dbReference type="Gene3D" id="2.70.170.10">
    <property type="entry name" value="Neurotransmitter-gated ion-channel ligand-binding domain"/>
    <property type="match status" value="1"/>
</dbReference>
<name>A0A8S3JID7_9BILA</name>
<keyword evidence="4 5" id="KW-0472">Membrane</keyword>
<evidence type="ECO:0000313" key="9">
    <source>
        <dbReference type="Proteomes" id="UP000676336"/>
    </source>
</evidence>
<dbReference type="Pfam" id="PF02932">
    <property type="entry name" value="Neur_chan_memb"/>
    <property type="match status" value="1"/>
</dbReference>
<dbReference type="Gene3D" id="1.20.58.390">
    <property type="entry name" value="Neurotransmitter-gated ion-channel transmembrane domain"/>
    <property type="match status" value="2"/>
</dbReference>
<evidence type="ECO:0000256" key="4">
    <source>
        <dbReference type="ARBA" id="ARBA00023136"/>
    </source>
</evidence>
<evidence type="ECO:0000313" key="8">
    <source>
        <dbReference type="EMBL" id="CAF5218078.1"/>
    </source>
</evidence>
<dbReference type="PANTHER" id="PTHR18945">
    <property type="entry name" value="NEUROTRANSMITTER GATED ION CHANNEL"/>
    <property type="match status" value="1"/>
</dbReference>
<dbReference type="InterPro" id="IPR006201">
    <property type="entry name" value="Neur_channel"/>
</dbReference>
<dbReference type="InterPro" id="IPR036734">
    <property type="entry name" value="Neur_chan_lig-bd_sf"/>
</dbReference>
<organism evidence="8 9">
    <name type="scientific">Rotaria magnacalcarata</name>
    <dbReference type="NCBI Taxonomy" id="392030"/>
    <lineage>
        <taxon>Eukaryota</taxon>
        <taxon>Metazoa</taxon>
        <taxon>Spiralia</taxon>
        <taxon>Gnathifera</taxon>
        <taxon>Rotifera</taxon>
        <taxon>Eurotatoria</taxon>
        <taxon>Bdelloidea</taxon>
        <taxon>Philodinida</taxon>
        <taxon>Philodinidae</taxon>
        <taxon>Rotaria</taxon>
    </lineage>
</organism>
<dbReference type="AlphaFoldDB" id="A0A8S3JID7"/>
<feature type="domain" description="Neurotransmitter-gated ion-channel ligand-binding" evidence="6">
    <location>
        <begin position="1"/>
        <end position="82"/>
    </location>
</feature>
<dbReference type="Pfam" id="PF02931">
    <property type="entry name" value="Neur_chan_LBD"/>
    <property type="match status" value="1"/>
</dbReference>
<sequence>MKFGSWTYSGEQVDLVHINQTNGYIPVYGNNTVPYAIDLTDFYRSVEWDIMEVPAKRNVQKYSCCPQTYPDITFLITLRRKTLFYTVNLIIPCVGISFLTVLTFYLPSDSAELIPPTSLVVPLIGKYLLFTMILVTLSIVVTVVVLNIHFRSPSTHQMPAWV</sequence>
<dbReference type="SUPFAM" id="SSF90112">
    <property type="entry name" value="Neurotransmitter-gated ion-channel transmembrane pore"/>
    <property type="match status" value="1"/>
</dbReference>
<accession>A0A8S3JID7</accession>
<reference evidence="8" key="1">
    <citation type="submission" date="2021-02" db="EMBL/GenBank/DDBJ databases">
        <authorList>
            <person name="Nowell W R."/>
        </authorList>
    </citation>
    <scope>NUCLEOTIDE SEQUENCE</scope>
</reference>
<comment type="subcellular location">
    <subcellularLocation>
        <location evidence="1">Membrane</location>
        <topology evidence="1">Multi-pass membrane protein</topology>
    </subcellularLocation>
</comment>
<dbReference type="CDD" id="cd19064">
    <property type="entry name" value="LGIC_TM_nAChR"/>
    <property type="match status" value="1"/>
</dbReference>
<gene>
    <name evidence="8" type="ORF">SMN809_LOCUS80781</name>
</gene>
<evidence type="ECO:0000256" key="2">
    <source>
        <dbReference type="ARBA" id="ARBA00022692"/>
    </source>
</evidence>
<dbReference type="GO" id="GO:0004888">
    <property type="term" value="F:transmembrane signaling receptor activity"/>
    <property type="evidence" value="ECO:0007669"/>
    <property type="project" value="InterPro"/>
</dbReference>
<comment type="caution">
    <text evidence="8">The sequence shown here is derived from an EMBL/GenBank/DDBJ whole genome shotgun (WGS) entry which is preliminary data.</text>
</comment>
<feature type="non-terminal residue" evidence="8">
    <location>
        <position position="1"/>
    </location>
</feature>
<evidence type="ECO:0000256" key="5">
    <source>
        <dbReference type="SAM" id="Phobius"/>
    </source>
</evidence>